<sequence length="107" mass="11877">MEGNPDPIPGFSSHSVDPGSPIALFGLAQFMHDSDFSDDEIILSLREKIRAIEAKFLPMLPQEVVEGKIWPLIVDSDDVLMNYKTCTTIRCVCVWDGAISWRGSHNG</sequence>
<dbReference type="EMBL" id="CM026426">
    <property type="protein sequence ID" value="KAG0573695.1"/>
    <property type="molecule type" value="Genomic_DNA"/>
</dbReference>
<evidence type="ECO:0000313" key="2">
    <source>
        <dbReference type="Proteomes" id="UP000822688"/>
    </source>
</evidence>
<name>A0A8T0HSH8_CERPU</name>
<reference evidence="1" key="1">
    <citation type="submission" date="2020-06" db="EMBL/GenBank/DDBJ databases">
        <title>WGS assembly of Ceratodon purpureus strain R40.</title>
        <authorList>
            <person name="Carey S.B."/>
            <person name="Jenkins J."/>
            <person name="Shu S."/>
            <person name="Lovell J.T."/>
            <person name="Sreedasyam A."/>
            <person name="Maumus F."/>
            <person name="Tiley G.P."/>
            <person name="Fernandez-Pozo N."/>
            <person name="Barry K."/>
            <person name="Chen C."/>
            <person name="Wang M."/>
            <person name="Lipzen A."/>
            <person name="Daum C."/>
            <person name="Saski C.A."/>
            <person name="Payton A.C."/>
            <person name="Mcbreen J.C."/>
            <person name="Conrad R.E."/>
            <person name="Kollar L.M."/>
            <person name="Olsson S."/>
            <person name="Huttunen S."/>
            <person name="Landis J.B."/>
            <person name="Wickett N.J."/>
            <person name="Johnson M.G."/>
            <person name="Rensing S.A."/>
            <person name="Grimwood J."/>
            <person name="Schmutz J."/>
            <person name="Mcdaniel S.F."/>
        </authorList>
    </citation>
    <scope>NUCLEOTIDE SEQUENCE</scope>
    <source>
        <strain evidence="1">R40</strain>
    </source>
</reference>
<dbReference type="AlphaFoldDB" id="A0A8T0HSH8"/>
<comment type="caution">
    <text evidence="1">The sequence shown here is derived from an EMBL/GenBank/DDBJ whole genome shotgun (WGS) entry which is preliminary data.</text>
</comment>
<evidence type="ECO:0000313" key="1">
    <source>
        <dbReference type="EMBL" id="KAG0573695.1"/>
    </source>
</evidence>
<accession>A0A8T0HSH8</accession>
<organism evidence="1 2">
    <name type="scientific">Ceratodon purpureus</name>
    <name type="common">Fire moss</name>
    <name type="synonym">Dicranum purpureum</name>
    <dbReference type="NCBI Taxonomy" id="3225"/>
    <lineage>
        <taxon>Eukaryota</taxon>
        <taxon>Viridiplantae</taxon>
        <taxon>Streptophyta</taxon>
        <taxon>Embryophyta</taxon>
        <taxon>Bryophyta</taxon>
        <taxon>Bryophytina</taxon>
        <taxon>Bryopsida</taxon>
        <taxon>Dicranidae</taxon>
        <taxon>Pseudoditrichales</taxon>
        <taxon>Ditrichaceae</taxon>
        <taxon>Ceratodon</taxon>
    </lineage>
</organism>
<proteinExistence type="predicted"/>
<protein>
    <submittedName>
        <fullName evidence="1">Uncharacterized protein</fullName>
    </submittedName>
</protein>
<gene>
    <name evidence="1" type="ORF">KC19_VG201500</name>
</gene>
<dbReference type="Proteomes" id="UP000822688">
    <property type="component" value="Chromosome V"/>
</dbReference>
<keyword evidence="2" id="KW-1185">Reference proteome</keyword>